<dbReference type="Gene3D" id="3.40.50.300">
    <property type="entry name" value="P-loop containing nucleotide triphosphate hydrolases"/>
    <property type="match status" value="2"/>
</dbReference>
<dbReference type="AlphaFoldDB" id="A0AAD5URT7"/>
<name>A0AAD5URT7_9APHY</name>
<organism evidence="8 9">
    <name type="scientific">Meripilus lineatus</name>
    <dbReference type="NCBI Taxonomy" id="2056292"/>
    <lineage>
        <taxon>Eukaryota</taxon>
        <taxon>Fungi</taxon>
        <taxon>Dikarya</taxon>
        <taxon>Basidiomycota</taxon>
        <taxon>Agaricomycotina</taxon>
        <taxon>Agaricomycetes</taxon>
        <taxon>Polyporales</taxon>
        <taxon>Meripilaceae</taxon>
        <taxon>Meripilus</taxon>
    </lineage>
</organism>
<dbReference type="GO" id="GO:0016787">
    <property type="term" value="F:hydrolase activity"/>
    <property type="evidence" value="ECO:0007669"/>
    <property type="project" value="UniProtKB-KW"/>
</dbReference>
<dbReference type="PANTHER" id="PTHR10887:SF495">
    <property type="entry name" value="HELICASE SENATAXIN ISOFORM X1-RELATED"/>
    <property type="match status" value="1"/>
</dbReference>
<evidence type="ECO:0000313" key="9">
    <source>
        <dbReference type="Proteomes" id="UP001212997"/>
    </source>
</evidence>
<evidence type="ECO:0000256" key="5">
    <source>
        <dbReference type="ARBA" id="ARBA00022840"/>
    </source>
</evidence>
<dbReference type="InterPro" id="IPR041677">
    <property type="entry name" value="DNA2/NAM7_AAA_11"/>
</dbReference>
<dbReference type="Proteomes" id="UP001212997">
    <property type="component" value="Unassembled WGS sequence"/>
</dbReference>
<keyword evidence="5" id="KW-0067">ATP-binding</keyword>
<keyword evidence="3" id="KW-0378">Hydrolase</keyword>
<evidence type="ECO:0000259" key="6">
    <source>
        <dbReference type="Pfam" id="PF13086"/>
    </source>
</evidence>
<dbReference type="InterPro" id="IPR027417">
    <property type="entry name" value="P-loop_NTPase"/>
</dbReference>
<evidence type="ECO:0000256" key="4">
    <source>
        <dbReference type="ARBA" id="ARBA00022806"/>
    </source>
</evidence>
<dbReference type="InterPro" id="IPR047187">
    <property type="entry name" value="SF1_C_Upf1"/>
</dbReference>
<dbReference type="CDD" id="cd18808">
    <property type="entry name" value="SF1_C_Upf1"/>
    <property type="match status" value="1"/>
</dbReference>
<proteinExistence type="inferred from homology"/>
<reference evidence="8" key="1">
    <citation type="submission" date="2022-07" db="EMBL/GenBank/DDBJ databases">
        <title>Genome Sequence of Physisporinus lineatus.</title>
        <authorList>
            <person name="Buettner E."/>
        </authorList>
    </citation>
    <scope>NUCLEOTIDE SEQUENCE</scope>
    <source>
        <strain evidence="8">VT162</strain>
    </source>
</reference>
<dbReference type="SUPFAM" id="SSF52540">
    <property type="entry name" value="P-loop containing nucleoside triphosphate hydrolases"/>
    <property type="match status" value="1"/>
</dbReference>
<keyword evidence="2" id="KW-0547">Nucleotide-binding</keyword>
<evidence type="ECO:0000313" key="8">
    <source>
        <dbReference type="EMBL" id="KAJ3474697.1"/>
    </source>
</evidence>
<feature type="domain" description="DNA2/NAM7 helicase helicase" evidence="6">
    <location>
        <begin position="227"/>
        <end position="265"/>
    </location>
</feature>
<dbReference type="GO" id="GO:0004386">
    <property type="term" value="F:helicase activity"/>
    <property type="evidence" value="ECO:0007669"/>
    <property type="project" value="UniProtKB-KW"/>
</dbReference>
<evidence type="ECO:0000256" key="3">
    <source>
        <dbReference type="ARBA" id="ARBA00022801"/>
    </source>
</evidence>
<comment type="similarity">
    <text evidence="1">Belongs to the DNA2/NAM7 helicase family.</text>
</comment>
<keyword evidence="9" id="KW-1185">Reference proteome</keyword>
<evidence type="ECO:0000256" key="2">
    <source>
        <dbReference type="ARBA" id="ARBA00022741"/>
    </source>
</evidence>
<protein>
    <submittedName>
        <fullName evidence="8">Uncharacterized protein</fullName>
    </submittedName>
</protein>
<evidence type="ECO:0000256" key="1">
    <source>
        <dbReference type="ARBA" id="ARBA00007913"/>
    </source>
</evidence>
<accession>A0AAD5URT7</accession>
<dbReference type="FunFam" id="3.40.50.300:FF:000326">
    <property type="entry name" value="P-loop containing nucleoside triphosphate hydrolase"/>
    <property type="match status" value="1"/>
</dbReference>
<dbReference type="Pfam" id="PF13086">
    <property type="entry name" value="AAA_11"/>
    <property type="match status" value="2"/>
</dbReference>
<dbReference type="InterPro" id="IPR045055">
    <property type="entry name" value="DNA2/NAM7-like"/>
</dbReference>
<dbReference type="EMBL" id="JANAWD010001001">
    <property type="protein sequence ID" value="KAJ3474697.1"/>
    <property type="molecule type" value="Genomic_DNA"/>
</dbReference>
<dbReference type="InterPro" id="IPR041679">
    <property type="entry name" value="DNA2/NAM7-like_C"/>
</dbReference>
<dbReference type="GO" id="GO:0005524">
    <property type="term" value="F:ATP binding"/>
    <property type="evidence" value="ECO:0007669"/>
    <property type="project" value="UniProtKB-KW"/>
</dbReference>
<keyword evidence="4" id="KW-0347">Helicase</keyword>
<feature type="domain" description="DNA2/NAM7 helicase-like C-terminal" evidence="7">
    <location>
        <begin position="476"/>
        <end position="698"/>
    </location>
</feature>
<comment type="caution">
    <text evidence="8">The sequence shown here is derived from an EMBL/GenBank/DDBJ whole genome shotgun (WGS) entry which is preliminary data.</text>
</comment>
<dbReference type="GO" id="GO:0005694">
    <property type="term" value="C:chromosome"/>
    <property type="evidence" value="ECO:0007669"/>
    <property type="project" value="UniProtKB-ARBA"/>
</dbReference>
<dbReference type="Pfam" id="PF13087">
    <property type="entry name" value="AAA_12"/>
    <property type="match status" value="1"/>
</dbReference>
<evidence type="ECO:0000259" key="7">
    <source>
        <dbReference type="Pfam" id="PF13087"/>
    </source>
</evidence>
<dbReference type="PANTHER" id="PTHR10887">
    <property type="entry name" value="DNA2/NAM7 HELICASE FAMILY"/>
    <property type="match status" value="1"/>
</dbReference>
<sequence length="741" mass="83074">MAAQLAEIFGHDFLDSLRSLQEKINRACSSDVIVPTGTIASLIPLKDTVIGSFQRLIEEERKATRKPFVPSTKNQLETLINEGRCITDLSSKYCGRDLLGHYIFHFFHQRRRPLRGHRFTNGSHVIVSGDQADGETRRGTVVASYPHFLRVALWWDLKNLAAPNTMIVSGSPPVVFDQMEDALEFAMNDVSTDLEDNMPAEGIQGWASRYSRLDPAVKVGDPEFRDLNLSQIRSISMACGNSVSLIQGPPGTGKTRVVVETLKLLKVWSLWFFQRQMLTENSTLLSLNVGPFWGEASNTPLLKPVYLASPDPASAGYKHSLENQMKIHSLYGGYYHLHKQEELCRRRVAEMRKLRYSGSLIFKSLSNQEPSSTSPEFASWKERAKALNEQMDALRGKMRRDVLEQADVICTTCFSASKLLPDFNFPIVIIDEASACTEPASLIPIMKGCSHLVLVGDHKQLGPIVNSSEARRGGLGVSLFERLLGLESVPHITLDTQYRMHPALSQFPSSEFYHGLLKDGTIDHNGNGETFSHLSAPISTFSERIGDDYLHSLFLYHRSPATRVNSSWNNDHEATLVLRVVEDLLLRNYNLSGHDIGIISPYKAQISLLEDKFAQQPATKSAVLSPERINELRNVAIRTVDGFQGQEKDVIIYSTTRSHESGLSPLRQNRAISFIADKRRLNVALTRAKRGFVLLGDSDFLSQHHDSPALARYMRSLYEKRCVLKLDDALMDQVLSGNLYC</sequence>
<gene>
    <name evidence="8" type="ORF">NLI96_g12310</name>
</gene>
<feature type="domain" description="DNA2/NAM7 helicase helicase" evidence="6">
    <location>
        <begin position="322"/>
        <end position="467"/>
    </location>
</feature>